<accession>A0A512PLI5</accession>
<keyword evidence="1" id="KW-1133">Transmembrane helix</keyword>
<dbReference type="OrthoDB" id="2329428at2"/>
<dbReference type="STRING" id="1423795.FD12_GL001374"/>
<dbReference type="Pfam" id="PF09682">
    <property type="entry name" value="Phage_holin_6_1"/>
    <property type="match status" value="1"/>
</dbReference>
<dbReference type="RefSeq" id="WP_054749071.1">
    <property type="nucleotide sequence ID" value="NZ_BKAM01000007.1"/>
</dbReference>
<gene>
    <name evidence="2" type="ORF">LRA02_09190</name>
</gene>
<organism evidence="2 3">
    <name type="scientific">Lentilactobacillus rapi</name>
    <dbReference type="NCBI Taxonomy" id="481723"/>
    <lineage>
        <taxon>Bacteria</taxon>
        <taxon>Bacillati</taxon>
        <taxon>Bacillota</taxon>
        <taxon>Bacilli</taxon>
        <taxon>Lactobacillales</taxon>
        <taxon>Lactobacillaceae</taxon>
        <taxon>Lentilactobacillus</taxon>
    </lineage>
</organism>
<comment type="caution">
    <text evidence="2">The sequence shown here is derived from an EMBL/GenBank/DDBJ whole genome shotgun (WGS) entry which is preliminary data.</text>
</comment>
<name>A0A512PLI5_9LACO</name>
<evidence type="ECO:0000313" key="3">
    <source>
        <dbReference type="Proteomes" id="UP000321569"/>
    </source>
</evidence>
<protein>
    <recommendedName>
        <fullName evidence="4">Holin</fullName>
    </recommendedName>
</protein>
<dbReference type="EMBL" id="BKAM01000007">
    <property type="protein sequence ID" value="GEP72051.1"/>
    <property type="molecule type" value="Genomic_DNA"/>
</dbReference>
<evidence type="ECO:0008006" key="4">
    <source>
        <dbReference type="Google" id="ProtNLM"/>
    </source>
</evidence>
<keyword evidence="1" id="KW-0472">Membrane</keyword>
<evidence type="ECO:0000256" key="1">
    <source>
        <dbReference type="SAM" id="Phobius"/>
    </source>
</evidence>
<feature type="transmembrane region" description="Helical" evidence="1">
    <location>
        <begin position="6"/>
        <end position="26"/>
    </location>
</feature>
<dbReference type="AlphaFoldDB" id="A0A512PLI5"/>
<keyword evidence="1" id="KW-0812">Transmembrane</keyword>
<proteinExistence type="predicted"/>
<sequence length="177" mass="18990">MSWSHILDGVDTGTIVIFLVIALAVFKKGLDLAQVVADHTKTKTDNEIIAQLKSFAQTAVTAVEAIPMPGNEQKSKAVTDIIDAAKNANVDISQEEASKYVEEAYQLVYGKNKTKAKLSDTPAQKQALAAVTQAADTVDPKNYPVHLDNADYVEIGGQAYQLTVADNGQISLTKEGK</sequence>
<reference evidence="2 3" key="1">
    <citation type="submission" date="2019-07" db="EMBL/GenBank/DDBJ databases">
        <title>Whole genome shotgun sequence of Lactobacillus rapi NBRC 109618.</title>
        <authorList>
            <person name="Hosoyama A."/>
            <person name="Uohara A."/>
            <person name="Ohji S."/>
            <person name="Ichikawa N."/>
        </authorList>
    </citation>
    <scope>NUCLEOTIDE SEQUENCE [LARGE SCALE GENOMIC DNA]</scope>
    <source>
        <strain evidence="2 3">NBRC 109618</strain>
    </source>
</reference>
<dbReference type="Proteomes" id="UP000321569">
    <property type="component" value="Unassembled WGS sequence"/>
</dbReference>
<dbReference type="InterPro" id="IPR010026">
    <property type="entry name" value="Phage_holin_LL-H"/>
</dbReference>
<evidence type="ECO:0000313" key="2">
    <source>
        <dbReference type="EMBL" id="GEP72051.1"/>
    </source>
</evidence>